<evidence type="ECO:0000313" key="3">
    <source>
        <dbReference type="Proteomes" id="UP000553776"/>
    </source>
</evidence>
<protein>
    <submittedName>
        <fullName evidence="2">Uncharacterized protein</fullName>
    </submittedName>
</protein>
<sequence>MKKALVKTLFSCVVAGGSIFGIAQLTNADQPETFQEAFKNGTAHINHHRPFLETKKPELASFLQNSWKRGEAAVLKSIGEESKSEWKLVNAGDVDLEFTNKMTIKEASSFNRVLMGKETNGALEIGDVFPAVLIHSDLQRVIQFWERKNGDVVYFDLQKDDSNEWRLVKGPIEIPK</sequence>
<dbReference type="Proteomes" id="UP000553776">
    <property type="component" value="Unassembled WGS sequence"/>
</dbReference>
<dbReference type="RefSeq" id="WP_185135157.1">
    <property type="nucleotide sequence ID" value="NZ_BORM01000005.1"/>
</dbReference>
<comment type="caution">
    <text evidence="2">The sequence shown here is derived from an EMBL/GenBank/DDBJ whole genome shotgun (WGS) entry which is preliminary data.</text>
</comment>
<reference evidence="2 3" key="1">
    <citation type="submission" date="2020-08" db="EMBL/GenBank/DDBJ databases">
        <title>Cohnella phylogeny.</title>
        <authorList>
            <person name="Dunlap C."/>
        </authorList>
    </citation>
    <scope>NUCLEOTIDE SEQUENCE [LARGE SCALE GENOMIC DNA]</scope>
    <source>
        <strain evidence="2 3">DSM 25239</strain>
    </source>
</reference>
<feature type="chain" id="PRO_5038929313" evidence="1">
    <location>
        <begin position="24"/>
        <end position="176"/>
    </location>
</feature>
<dbReference type="AlphaFoldDB" id="A0A841TS83"/>
<evidence type="ECO:0000313" key="2">
    <source>
        <dbReference type="EMBL" id="MBB6691156.1"/>
    </source>
</evidence>
<accession>A0A841TS83</accession>
<keyword evidence="1" id="KW-0732">Signal</keyword>
<feature type="signal peptide" evidence="1">
    <location>
        <begin position="1"/>
        <end position="23"/>
    </location>
</feature>
<dbReference type="EMBL" id="JACJVR010000022">
    <property type="protein sequence ID" value="MBB6691156.1"/>
    <property type="molecule type" value="Genomic_DNA"/>
</dbReference>
<name>A0A841TS83_9BACL</name>
<organism evidence="2 3">
    <name type="scientific">Cohnella xylanilytica</name>
    <dbReference type="NCBI Taxonomy" id="557555"/>
    <lineage>
        <taxon>Bacteria</taxon>
        <taxon>Bacillati</taxon>
        <taxon>Bacillota</taxon>
        <taxon>Bacilli</taxon>
        <taxon>Bacillales</taxon>
        <taxon>Paenibacillaceae</taxon>
        <taxon>Cohnella</taxon>
    </lineage>
</organism>
<evidence type="ECO:0000256" key="1">
    <source>
        <dbReference type="SAM" id="SignalP"/>
    </source>
</evidence>
<keyword evidence="3" id="KW-1185">Reference proteome</keyword>
<proteinExistence type="predicted"/>
<gene>
    <name evidence="2" type="ORF">H7B90_07035</name>
</gene>